<evidence type="ECO:0000313" key="1">
    <source>
        <dbReference type="EMBL" id="ORY89504.1"/>
    </source>
</evidence>
<reference evidence="1 2" key="1">
    <citation type="submission" date="2016-07" db="EMBL/GenBank/DDBJ databases">
        <title>Pervasive Adenine N6-methylation of Active Genes in Fungi.</title>
        <authorList>
            <consortium name="DOE Joint Genome Institute"/>
            <person name="Mondo S.J."/>
            <person name="Dannebaum R.O."/>
            <person name="Kuo R.C."/>
            <person name="Labutti K."/>
            <person name="Haridas S."/>
            <person name="Kuo A."/>
            <person name="Salamov A."/>
            <person name="Ahrendt S.R."/>
            <person name="Lipzen A."/>
            <person name="Sullivan W."/>
            <person name="Andreopoulos W.B."/>
            <person name="Clum A."/>
            <person name="Lindquist E."/>
            <person name="Daum C."/>
            <person name="Ramamoorthy G.K."/>
            <person name="Gryganskyi A."/>
            <person name="Culley D."/>
            <person name="Magnuson J.K."/>
            <person name="James T.Y."/>
            <person name="O'Malley M.A."/>
            <person name="Stajich J.E."/>
            <person name="Spatafora J.W."/>
            <person name="Visel A."/>
            <person name="Grigoriev I.V."/>
        </authorList>
    </citation>
    <scope>NUCLEOTIDE SEQUENCE [LARGE SCALE GENOMIC DNA]</scope>
    <source>
        <strain evidence="1 2">NRRL 2496</strain>
    </source>
</reference>
<keyword evidence="2" id="KW-1185">Reference proteome</keyword>
<dbReference type="AlphaFoldDB" id="A0A1X2GZB2"/>
<gene>
    <name evidence="1" type="ORF">BCR43DRAFT_509265</name>
</gene>
<protein>
    <submittedName>
        <fullName evidence="1">Uncharacterized protein</fullName>
    </submittedName>
</protein>
<sequence>MIYDKLTPWLHFSTLYLGEGYQQDGIYSPLLLCELVRQQSKRGLNILKAADECQASSVHLSAIYYCIGRLRLAITAAQTRYLWTRNAVNVDMLKRKAYISCSFLSIDSIAPTDAIENSHKPISFGLW</sequence>
<accession>A0A1X2GZB2</accession>
<comment type="caution">
    <text evidence="1">The sequence shown here is derived from an EMBL/GenBank/DDBJ whole genome shotgun (WGS) entry which is preliminary data.</text>
</comment>
<dbReference type="Proteomes" id="UP000242180">
    <property type="component" value="Unassembled WGS sequence"/>
</dbReference>
<dbReference type="InParanoid" id="A0A1X2GZB2"/>
<organism evidence="1 2">
    <name type="scientific">Syncephalastrum racemosum</name>
    <name type="common">Filamentous fungus</name>
    <dbReference type="NCBI Taxonomy" id="13706"/>
    <lineage>
        <taxon>Eukaryota</taxon>
        <taxon>Fungi</taxon>
        <taxon>Fungi incertae sedis</taxon>
        <taxon>Mucoromycota</taxon>
        <taxon>Mucoromycotina</taxon>
        <taxon>Mucoromycetes</taxon>
        <taxon>Mucorales</taxon>
        <taxon>Syncephalastraceae</taxon>
        <taxon>Syncephalastrum</taxon>
    </lineage>
</organism>
<name>A0A1X2GZB2_SYNRA</name>
<proteinExistence type="predicted"/>
<evidence type="ECO:0000313" key="2">
    <source>
        <dbReference type="Proteomes" id="UP000242180"/>
    </source>
</evidence>
<dbReference type="EMBL" id="MCGN01000016">
    <property type="protein sequence ID" value="ORY89504.1"/>
    <property type="molecule type" value="Genomic_DNA"/>
</dbReference>